<dbReference type="SMART" id="SM00355">
    <property type="entry name" value="ZnF_C2H2"/>
    <property type="match status" value="2"/>
</dbReference>
<dbReference type="GO" id="GO:0000978">
    <property type="term" value="F:RNA polymerase II cis-regulatory region sequence-specific DNA binding"/>
    <property type="evidence" value="ECO:0007669"/>
    <property type="project" value="InterPro"/>
</dbReference>
<keyword evidence="2" id="KW-0479">Metal-binding</keyword>
<gene>
    <name evidence="10" type="ORF">NKR23_g1167</name>
</gene>
<feature type="compositionally biased region" description="Gly residues" evidence="8">
    <location>
        <begin position="734"/>
        <end position="744"/>
    </location>
</feature>
<protein>
    <submittedName>
        <fullName evidence="10">Specific RNA polymerase II transcription factor</fullName>
    </submittedName>
</protein>
<evidence type="ECO:0000256" key="8">
    <source>
        <dbReference type="SAM" id="MobiDB-lite"/>
    </source>
</evidence>
<evidence type="ECO:0000256" key="3">
    <source>
        <dbReference type="ARBA" id="ARBA00022737"/>
    </source>
</evidence>
<evidence type="ECO:0000256" key="7">
    <source>
        <dbReference type="PROSITE-ProRule" id="PRU00042"/>
    </source>
</evidence>
<evidence type="ECO:0000256" key="4">
    <source>
        <dbReference type="ARBA" id="ARBA00022771"/>
    </source>
</evidence>
<accession>A0AA38S4B1</accession>
<feature type="compositionally biased region" description="Pro residues" evidence="8">
    <location>
        <begin position="79"/>
        <end position="92"/>
    </location>
</feature>
<sequence>MSSSRPFTCGQCSQTFTRNENLARHIRSRHGGEGRRPFRCCYCHTRFSRRDVCKRHVERCRTSLDSSREDDQESSDVPAPVPNVPGSPPSPPATSLSPDVAVASPMVNVNTVLSPQETQSWARPPRRAEQSSPKITKVLTHPEVHVSAYFEHFHPSLPLLHRPTFDESSPKTLRGIVVAIGNLYFARKLPDGDAASSVRWSHDLWNTGHEELAQLVGPDFQGLRTPWMLQAWLLYIAYGAYMGDGSQFDRAKEMLRSAVDAVRSIGLLRQAVARAGPSSGSTPADGDLLDNDDDPEDFDARRRWIAYVDEESMKLCLHVLFFLDFQIFSPCNIRPLTSPMELDWEVPLPASLWEADSPRTWLEKLEIETCVTGLQREDDGGLSYPCPGTKSLTLAMQSLMSNSPSPYLLAALAASPIAVLFLVTNIDAFVRDMTRSYYQLPPDLTDLSAFHILTQSQNRQVTTALGHIKGLVEGQDATAQDSAAERAIWLSVERVALAVKLALCRPDDLLISGIVEGSVAAGLATATHLTRGLYAGARRSLQSLLKPTGAGEDAVLVMLDELMGALASATHGDRREALREAPWTTVATYRILLALWRSLRWSAGEVREREAAAARQPQLQRTRRRFESSALVFNSIVEVVLQLGEQPGSARGLRTGWSAGLVAPPDLGEACFVKSVLQFWRDRTVWEIGSSMVRILEEVIAANALTVEVFGGGGSSGLADRACQPNLGVLGGGGGGGGGIGGGRPSSSISTSTPLSQSRPDAYHRL</sequence>
<evidence type="ECO:0000313" key="10">
    <source>
        <dbReference type="EMBL" id="KAJ9156005.1"/>
    </source>
</evidence>
<dbReference type="GO" id="GO:0000981">
    <property type="term" value="F:DNA-binding transcription factor activity, RNA polymerase II-specific"/>
    <property type="evidence" value="ECO:0007669"/>
    <property type="project" value="InterPro"/>
</dbReference>
<keyword evidence="3" id="KW-0677">Repeat</keyword>
<feature type="region of interest" description="Disordered" evidence="8">
    <location>
        <begin position="274"/>
        <end position="293"/>
    </location>
</feature>
<dbReference type="CDD" id="cd12148">
    <property type="entry name" value="fungal_TF_MHR"/>
    <property type="match status" value="1"/>
</dbReference>
<organism evidence="10 11">
    <name type="scientific">Pleurostoma richardsiae</name>
    <dbReference type="NCBI Taxonomy" id="41990"/>
    <lineage>
        <taxon>Eukaryota</taxon>
        <taxon>Fungi</taxon>
        <taxon>Dikarya</taxon>
        <taxon>Ascomycota</taxon>
        <taxon>Pezizomycotina</taxon>
        <taxon>Sordariomycetes</taxon>
        <taxon>Sordariomycetidae</taxon>
        <taxon>Calosphaeriales</taxon>
        <taxon>Pleurostomataceae</taxon>
        <taxon>Pleurostoma</taxon>
    </lineage>
</organism>
<dbReference type="PROSITE" id="PS50157">
    <property type="entry name" value="ZINC_FINGER_C2H2_2"/>
    <property type="match status" value="1"/>
</dbReference>
<dbReference type="GO" id="GO:0005634">
    <property type="term" value="C:nucleus"/>
    <property type="evidence" value="ECO:0007669"/>
    <property type="project" value="UniProtKB-SubCell"/>
</dbReference>
<evidence type="ECO:0000256" key="2">
    <source>
        <dbReference type="ARBA" id="ARBA00022723"/>
    </source>
</evidence>
<dbReference type="InterPro" id="IPR007219">
    <property type="entry name" value="XnlR_reg_dom"/>
</dbReference>
<keyword evidence="4 7" id="KW-0863">Zinc-finger</keyword>
<comment type="caution">
    <text evidence="10">The sequence shown here is derived from an EMBL/GenBank/DDBJ whole genome shotgun (WGS) entry which is preliminary data.</text>
</comment>
<reference evidence="10" key="1">
    <citation type="submission" date="2022-07" db="EMBL/GenBank/DDBJ databases">
        <title>Fungi with potential for degradation of polypropylene.</title>
        <authorList>
            <person name="Gostincar C."/>
        </authorList>
    </citation>
    <scope>NUCLEOTIDE SEQUENCE</scope>
    <source>
        <strain evidence="10">EXF-13308</strain>
    </source>
</reference>
<dbReference type="PROSITE" id="PS00028">
    <property type="entry name" value="ZINC_FINGER_C2H2_1"/>
    <property type="match status" value="1"/>
</dbReference>
<feature type="domain" description="C2H2-type" evidence="9">
    <location>
        <begin position="7"/>
        <end position="35"/>
    </location>
</feature>
<dbReference type="GO" id="GO:0006351">
    <property type="term" value="P:DNA-templated transcription"/>
    <property type="evidence" value="ECO:0007669"/>
    <property type="project" value="InterPro"/>
</dbReference>
<feature type="compositionally biased region" description="Low complexity" evidence="8">
    <location>
        <begin position="745"/>
        <end position="758"/>
    </location>
</feature>
<keyword evidence="6" id="KW-0539">Nucleus</keyword>
<evidence type="ECO:0000313" key="11">
    <source>
        <dbReference type="Proteomes" id="UP001174694"/>
    </source>
</evidence>
<feature type="region of interest" description="Disordered" evidence="8">
    <location>
        <begin position="62"/>
        <end position="99"/>
    </location>
</feature>
<dbReference type="GO" id="GO:0008270">
    <property type="term" value="F:zinc ion binding"/>
    <property type="evidence" value="ECO:0007669"/>
    <property type="project" value="UniProtKB-KW"/>
</dbReference>
<proteinExistence type="predicted"/>
<dbReference type="GO" id="GO:0000785">
    <property type="term" value="C:chromatin"/>
    <property type="evidence" value="ECO:0007669"/>
    <property type="project" value="TreeGrafter"/>
</dbReference>
<feature type="region of interest" description="Disordered" evidence="8">
    <location>
        <begin position="114"/>
        <end position="133"/>
    </location>
</feature>
<dbReference type="PANTHER" id="PTHR40626">
    <property type="entry name" value="MIP31509P"/>
    <property type="match status" value="1"/>
</dbReference>
<comment type="subcellular location">
    <subcellularLocation>
        <location evidence="1">Nucleus</location>
    </subcellularLocation>
</comment>
<dbReference type="AlphaFoldDB" id="A0AA38S4B1"/>
<keyword evidence="5" id="KW-0862">Zinc</keyword>
<name>A0AA38S4B1_9PEZI</name>
<evidence type="ECO:0000256" key="6">
    <source>
        <dbReference type="ARBA" id="ARBA00023242"/>
    </source>
</evidence>
<dbReference type="PANTHER" id="PTHR40626:SF11">
    <property type="entry name" value="ZINC FINGER PROTEIN YPR022C"/>
    <property type="match status" value="1"/>
</dbReference>
<dbReference type="Pfam" id="PF04082">
    <property type="entry name" value="Fungal_trans"/>
    <property type="match status" value="1"/>
</dbReference>
<dbReference type="FunFam" id="3.30.160.60:FF:000100">
    <property type="entry name" value="Zinc finger 45-like"/>
    <property type="match status" value="1"/>
</dbReference>
<dbReference type="SUPFAM" id="SSF57667">
    <property type="entry name" value="beta-beta-alpha zinc fingers"/>
    <property type="match status" value="1"/>
</dbReference>
<dbReference type="InterPro" id="IPR013087">
    <property type="entry name" value="Znf_C2H2_type"/>
</dbReference>
<evidence type="ECO:0000256" key="5">
    <source>
        <dbReference type="ARBA" id="ARBA00022833"/>
    </source>
</evidence>
<dbReference type="InterPro" id="IPR036236">
    <property type="entry name" value="Znf_C2H2_sf"/>
</dbReference>
<feature type="region of interest" description="Disordered" evidence="8">
    <location>
        <begin position="734"/>
        <end position="766"/>
    </location>
</feature>
<dbReference type="InterPro" id="IPR051059">
    <property type="entry name" value="VerF-like"/>
</dbReference>
<evidence type="ECO:0000259" key="9">
    <source>
        <dbReference type="PROSITE" id="PS50157"/>
    </source>
</evidence>
<evidence type="ECO:0000256" key="1">
    <source>
        <dbReference type="ARBA" id="ARBA00004123"/>
    </source>
</evidence>
<dbReference type="Gene3D" id="3.30.160.60">
    <property type="entry name" value="Classic Zinc Finger"/>
    <property type="match status" value="1"/>
</dbReference>
<dbReference type="Proteomes" id="UP001174694">
    <property type="component" value="Unassembled WGS sequence"/>
</dbReference>
<dbReference type="EMBL" id="JANBVO010000002">
    <property type="protein sequence ID" value="KAJ9156005.1"/>
    <property type="molecule type" value="Genomic_DNA"/>
</dbReference>
<keyword evidence="11" id="KW-1185">Reference proteome</keyword>